<organism evidence="1 2">
    <name type="scientific">Arcanobacterium haemolyticum (strain ATCC 9345 / DSM 20595 / CCM 5947 / CCUG 17215 / LMG 16163 / NBRC 15585 / NCTC 8452 / 11018)</name>
    <dbReference type="NCBI Taxonomy" id="644284"/>
    <lineage>
        <taxon>Bacteria</taxon>
        <taxon>Bacillati</taxon>
        <taxon>Actinomycetota</taxon>
        <taxon>Actinomycetes</taxon>
        <taxon>Actinomycetales</taxon>
        <taxon>Actinomycetaceae</taxon>
        <taxon>Arcanobacterium</taxon>
    </lineage>
</organism>
<dbReference type="RefSeq" id="WP_013170039.1">
    <property type="nucleotide sequence ID" value="NC_014218.1"/>
</dbReference>
<dbReference type="STRING" id="644284.Arch_0817"/>
<sequence>MAYAIGTVVACVILIGIVASLKARRLDALHKNIVKSRVALEAALNSRARCAIEVSRSGVLNLASSVVVDQAASECLQGAGYVLVDDGLDDIYVSDPDGERISALKRGGPNRVAAESELSRVLRYTVDELDDADIHGDVQLLAELDRVRQAVRLTRRFHNIHVAGARRIRRTLLARMFRIHGYASWPQTVDLDDE</sequence>
<dbReference type="Proteomes" id="UP000000376">
    <property type="component" value="Chromosome"/>
</dbReference>
<dbReference type="HOGENOM" id="CLU_098191_0_0_11"/>
<dbReference type="OrthoDB" id="3214694at2"/>
<accession>D7BNP4</accession>
<dbReference type="EMBL" id="CP002045">
    <property type="protein sequence ID" value="ADH92543.1"/>
    <property type="molecule type" value="Genomic_DNA"/>
</dbReference>
<gene>
    <name evidence="1" type="ordered locus">Arch_0817</name>
</gene>
<evidence type="ECO:0008006" key="3">
    <source>
        <dbReference type="Google" id="ProtNLM"/>
    </source>
</evidence>
<dbReference type="AlphaFoldDB" id="D7BNP4"/>
<name>D7BNP4_ARCHD</name>
<reference evidence="1 2" key="1">
    <citation type="journal article" date="2010" name="Stand. Genomic Sci.">
        <title>Complete genome sequence of Arcanobacterium haemolyticum type strain (11018).</title>
        <authorList>
            <person name="Yasawong M."/>
            <person name="Teshima H."/>
            <person name="Lapidus A."/>
            <person name="Nolan M."/>
            <person name="Lucas S."/>
            <person name="Glavina Del Rio T."/>
            <person name="Tice H."/>
            <person name="Cheng J."/>
            <person name="Bruce D."/>
            <person name="Detter C."/>
            <person name="Tapia R."/>
            <person name="Han C."/>
            <person name="Goodwin L."/>
            <person name="Pitluck S."/>
            <person name="Liolios K."/>
            <person name="Ivanova N."/>
            <person name="Mavromatis K."/>
            <person name="Mikhailova N."/>
            <person name="Pati A."/>
            <person name="Chen A."/>
            <person name="Palaniappan K."/>
            <person name="Land M."/>
            <person name="Hauser L."/>
            <person name="Chang Y."/>
            <person name="Jeffries C."/>
            <person name="Rohde M."/>
            <person name="Sikorski J."/>
            <person name="Pukall R."/>
            <person name="Goker M."/>
            <person name="Woyke T."/>
            <person name="Bristow J."/>
            <person name="Eisen J."/>
            <person name="Markowitz V."/>
            <person name="Hugenholtz P."/>
            <person name="Kyrpides N."/>
            <person name="Klenk H."/>
        </authorList>
    </citation>
    <scope>NUCLEOTIDE SEQUENCE [LARGE SCALE GENOMIC DNA]</scope>
    <source>
        <strain evidence="2">ATCC 9345 / DSM 20595 / CCUG 17215 / LMG 16163 / NBRC 15585 / NCTC 8452 / 11018</strain>
    </source>
</reference>
<keyword evidence="2" id="KW-1185">Reference proteome</keyword>
<dbReference type="KEGG" id="ahe:Arch_0817"/>
<dbReference type="eggNOG" id="COG1704">
    <property type="taxonomic scope" value="Bacteria"/>
</dbReference>
<proteinExistence type="predicted"/>
<protein>
    <recommendedName>
        <fullName evidence="3">Secreted protein</fullName>
    </recommendedName>
</protein>
<evidence type="ECO:0000313" key="2">
    <source>
        <dbReference type="Proteomes" id="UP000000376"/>
    </source>
</evidence>
<evidence type="ECO:0000313" key="1">
    <source>
        <dbReference type="EMBL" id="ADH92543.1"/>
    </source>
</evidence>